<reference evidence="7 8" key="1">
    <citation type="journal article" date="2024" name="Microbiol. Resour. Announc.">
        <title>Genome annotations for the ascomycete fungi Trichoderma harzianum, Trichoderma aggressivum, and Purpureocillium lilacinum.</title>
        <authorList>
            <person name="Beijen E.P.W."/>
            <person name="Ohm R.A."/>
        </authorList>
    </citation>
    <scope>NUCLEOTIDE SEQUENCE [LARGE SCALE GENOMIC DNA]</scope>
    <source>
        <strain evidence="7 8">CBS 150709</strain>
    </source>
</reference>
<evidence type="ECO:0000256" key="5">
    <source>
        <dbReference type="SAM" id="MobiDB-lite"/>
    </source>
</evidence>
<dbReference type="Pfam" id="PF00023">
    <property type="entry name" value="Ank"/>
    <property type="match status" value="1"/>
</dbReference>
<dbReference type="Gene3D" id="3.40.50.300">
    <property type="entry name" value="P-loop containing nucleotide triphosphate hydrolases"/>
    <property type="match status" value="1"/>
</dbReference>
<dbReference type="Pfam" id="PF24883">
    <property type="entry name" value="NPHP3_N"/>
    <property type="match status" value="1"/>
</dbReference>
<dbReference type="InterPro" id="IPR027417">
    <property type="entry name" value="P-loop_NTPase"/>
</dbReference>
<feature type="compositionally biased region" description="Basic and acidic residues" evidence="5">
    <location>
        <begin position="34"/>
        <end position="46"/>
    </location>
</feature>
<dbReference type="PROSITE" id="PS50297">
    <property type="entry name" value="ANK_REP_REGION"/>
    <property type="match status" value="2"/>
</dbReference>
<feature type="compositionally biased region" description="Polar residues" evidence="5">
    <location>
        <begin position="14"/>
        <end position="30"/>
    </location>
</feature>
<dbReference type="SUPFAM" id="SSF48403">
    <property type="entry name" value="Ankyrin repeat"/>
    <property type="match status" value="1"/>
</dbReference>
<feature type="region of interest" description="Disordered" evidence="5">
    <location>
        <begin position="1"/>
        <end position="46"/>
    </location>
</feature>
<dbReference type="InterPro" id="IPR002110">
    <property type="entry name" value="Ankyrin_rpt"/>
</dbReference>
<dbReference type="Gene3D" id="1.25.40.20">
    <property type="entry name" value="Ankyrin repeat-containing domain"/>
    <property type="match status" value="1"/>
</dbReference>
<comment type="caution">
    <text evidence="7">The sequence shown here is derived from an EMBL/GenBank/DDBJ whole genome shotgun (WGS) entry which is preliminary data.</text>
</comment>
<dbReference type="Pfam" id="PF05057">
    <property type="entry name" value="DUF676"/>
    <property type="match status" value="1"/>
</dbReference>
<dbReference type="PROSITE" id="PS50088">
    <property type="entry name" value="ANK_REPEAT"/>
    <property type="match status" value="2"/>
</dbReference>
<dbReference type="InterPro" id="IPR056884">
    <property type="entry name" value="NPHP3-like_N"/>
</dbReference>
<sequence length="1265" mass="140340">MKHIERFRQRVLKRSSSPARSDSETSSESAQAGDARESSPHRGEPHGLFEFKIGEVQLEPAQSERFPVDVIAVHGLNGDAYKTWTHPATRKLWLRDFLPNFLPGCRVYTFGYPSKLMDVETRAGVQEFGRKLLGSVRDHIEGSTEGTRPIIFVCHSLGGIVCKQALVYAHEDDKTYGEVLRSTIGVVFLATPHRGSDTADFANVVFTIVNTCKSTATAGLRPTAARMELLEHLKRNSKALQDLIISVRHRLQPLSIVTFYENRVTPPLSSLIVDRASAELGIANEDPMPLWEDHRTICRFDCDTSPSYLDVARAIRRIARQPSTVSPAIRRASTHSSNMIFNDVEATCVNLLNTFGLEQYEQQPPKPLSGTCQWIRSHHAFVSWSEKGSNALLWLTGHPGCGKTILSYSLAQHFKEMDARSRTVLIYLCQNKNKQTDAKAVIIGLIFQLVSRHRSMIKHVRKVYDLQGRSMIQSFALLWNLFLSILQDPKSGLVYIILDALDECERASCRLLLESIADMLSNALYSVQKGVRVKFLLTSRPFLHQSYAANKEALQSRIPIDDDQPGYVDDLSKFIRERVDEICESRRFSGDVRHYLYQSMIVKADRTFLWIQVVLASIEQSIRTAKADLEKIIASIPEDLAATYKRYLASIPQGYHDDASHLLKLLLASCRPLHLDELNVAYTLQPSHLTIDDAIRDNQNAMAHTLQGILGPLVRVSASQVSLVHQSAKEFLLEHNGVEDDDFPALRTVNMQSSALQLATVCIQYLLLHDFQMDYFGKRNSITKLPEDIPTGIITGDFWDTVDYSLDPDDLYGEATALHADICDTLGTDFVFYGYAALHWAEHFAVCEDIAPHELRTAARSLLDFDTACCRNWLHFYHTRASNQIEDDTFGTDRIVLASQFNSNAILSNILGEYEPPQATKNRSLYWAARLGHERIVESLLRAGADPNSRELERQTALTAACEHGNSLCVIKLLADHRTDINAPGRAERGALSFACGGGYDDIVQELFKRPDCKGDSPDRSGATPFFWAVGGGHHSTVRVLARRHGVNINHQDKLGRTAISWAAGDGMADILTTLLGLPGIGVNILDKKGRSPLSWASGNGQINTVQVLLEVTAVDKASIDSDKRTAISWASAGGHHAVLVKLLDRGCPGVAMEDIDGWTPLAWAIQTDSADTVQALLDSNKVQLEGRDRAGRTALSWAVEYGHMKVVNVLLRAGADPEARSFRGGTPISTAKKFCRQDLVHALIAHCKTPGAGSESVSGAMDAR</sequence>
<dbReference type="PANTHER" id="PTHR24198:SF165">
    <property type="entry name" value="ANKYRIN REPEAT-CONTAINING PROTEIN-RELATED"/>
    <property type="match status" value="1"/>
</dbReference>
<feature type="repeat" description="ANK" evidence="4">
    <location>
        <begin position="1191"/>
        <end position="1223"/>
    </location>
</feature>
<feature type="domain" description="NACHT" evidence="6">
    <location>
        <begin position="391"/>
        <end position="541"/>
    </location>
</feature>
<dbReference type="Pfam" id="PF12796">
    <property type="entry name" value="Ank_2"/>
    <property type="match status" value="3"/>
</dbReference>
<dbReference type="SUPFAM" id="SSF53474">
    <property type="entry name" value="alpha/beta-Hydrolases"/>
    <property type="match status" value="1"/>
</dbReference>
<evidence type="ECO:0000256" key="2">
    <source>
        <dbReference type="ARBA" id="ARBA00022737"/>
    </source>
</evidence>
<evidence type="ECO:0000256" key="3">
    <source>
        <dbReference type="ARBA" id="ARBA00023043"/>
    </source>
</evidence>
<evidence type="ECO:0000313" key="8">
    <source>
        <dbReference type="Proteomes" id="UP001287286"/>
    </source>
</evidence>
<feature type="repeat" description="ANK" evidence="4">
    <location>
        <begin position="920"/>
        <end position="952"/>
    </location>
</feature>
<keyword evidence="2" id="KW-0677">Repeat</keyword>
<dbReference type="PANTHER" id="PTHR24198">
    <property type="entry name" value="ANKYRIN REPEAT AND PROTEIN KINASE DOMAIN-CONTAINING PROTEIN"/>
    <property type="match status" value="1"/>
</dbReference>
<evidence type="ECO:0000256" key="4">
    <source>
        <dbReference type="PROSITE-ProRule" id="PRU00023"/>
    </source>
</evidence>
<dbReference type="Proteomes" id="UP001287286">
    <property type="component" value="Unassembled WGS sequence"/>
</dbReference>
<dbReference type="PROSITE" id="PS50837">
    <property type="entry name" value="NACHT"/>
    <property type="match status" value="1"/>
</dbReference>
<dbReference type="InterPro" id="IPR007111">
    <property type="entry name" value="NACHT_NTPase"/>
</dbReference>
<gene>
    <name evidence="7" type="ORF">Purlil1_12437</name>
</gene>
<evidence type="ECO:0000313" key="7">
    <source>
        <dbReference type="EMBL" id="KAK4077223.1"/>
    </source>
</evidence>
<comment type="similarity">
    <text evidence="1">Belongs to the putative lipase ROG1 family.</text>
</comment>
<protein>
    <recommendedName>
        <fullName evidence="6">NACHT domain-containing protein</fullName>
    </recommendedName>
</protein>
<dbReference type="InterPro" id="IPR036770">
    <property type="entry name" value="Ankyrin_rpt-contain_sf"/>
</dbReference>
<name>A0ABR0BGW4_PURLI</name>
<dbReference type="EMBL" id="JAWRVI010000104">
    <property type="protein sequence ID" value="KAK4077223.1"/>
    <property type="molecule type" value="Genomic_DNA"/>
</dbReference>
<dbReference type="SUPFAM" id="SSF52540">
    <property type="entry name" value="P-loop containing nucleoside triphosphate hydrolases"/>
    <property type="match status" value="1"/>
</dbReference>
<dbReference type="Gene3D" id="3.40.50.1820">
    <property type="entry name" value="alpha/beta hydrolase"/>
    <property type="match status" value="1"/>
</dbReference>
<accession>A0ABR0BGW4</accession>
<evidence type="ECO:0000259" key="6">
    <source>
        <dbReference type="PROSITE" id="PS50837"/>
    </source>
</evidence>
<organism evidence="7 8">
    <name type="scientific">Purpureocillium lilacinum</name>
    <name type="common">Paecilomyces lilacinus</name>
    <dbReference type="NCBI Taxonomy" id="33203"/>
    <lineage>
        <taxon>Eukaryota</taxon>
        <taxon>Fungi</taxon>
        <taxon>Dikarya</taxon>
        <taxon>Ascomycota</taxon>
        <taxon>Pezizomycotina</taxon>
        <taxon>Sordariomycetes</taxon>
        <taxon>Hypocreomycetidae</taxon>
        <taxon>Hypocreales</taxon>
        <taxon>Ophiocordycipitaceae</taxon>
        <taxon>Purpureocillium</taxon>
    </lineage>
</organism>
<proteinExistence type="inferred from homology"/>
<keyword evidence="8" id="KW-1185">Reference proteome</keyword>
<dbReference type="InterPro" id="IPR007751">
    <property type="entry name" value="DUF676_lipase-like"/>
</dbReference>
<dbReference type="InterPro" id="IPR029058">
    <property type="entry name" value="AB_hydrolase_fold"/>
</dbReference>
<evidence type="ECO:0000256" key="1">
    <source>
        <dbReference type="ARBA" id="ARBA00007920"/>
    </source>
</evidence>
<keyword evidence="3 4" id="KW-0040">ANK repeat</keyword>
<dbReference type="SMART" id="SM00248">
    <property type="entry name" value="ANK"/>
    <property type="match status" value="8"/>
</dbReference>